<protein>
    <submittedName>
        <fullName evidence="7">Uncharacterized protein</fullName>
    </submittedName>
</protein>
<proteinExistence type="inferred from homology"/>
<accession>A0ABQ9N837</accession>
<keyword evidence="8" id="KW-1185">Reference proteome</keyword>
<name>A0ABQ9N837_HEVBR</name>
<organism evidence="7 8">
    <name type="scientific">Hevea brasiliensis</name>
    <name type="common">Para rubber tree</name>
    <name type="synonym">Siphonia brasiliensis</name>
    <dbReference type="NCBI Taxonomy" id="3981"/>
    <lineage>
        <taxon>Eukaryota</taxon>
        <taxon>Viridiplantae</taxon>
        <taxon>Streptophyta</taxon>
        <taxon>Embryophyta</taxon>
        <taxon>Tracheophyta</taxon>
        <taxon>Spermatophyta</taxon>
        <taxon>Magnoliopsida</taxon>
        <taxon>eudicotyledons</taxon>
        <taxon>Gunneridae</taxon>
        <taxon>Pentapetalae</taxon>
        <taxon>rosids</taxon>
        <taxon>fabids</taxon>
        <taxon>Malpighiales</taxon>
        <taxon>Euphorbiaceae</taxon>
        <taxon>Crotonoideae</taxon>
        <taxon>Micrandreae</taxon>
        <taxon>Hevea</taxon>
    </lineage>
</organism>
<gene>
    <name evidence="7" type="ORF">P3X46_003800</name>
</gene>
<comment type="similarity">
    <text evidence="2">Belongs to the cornichon family.</text>
</comment>
<keyword evidence="4 6" id="KW-1133">Transmembrane helix</keyword>
<evidence type="ECO:0000256" key="5">
    <source>
        <dbReference type="ARBA" id="ARBA00023136"/>
    </source>
</evidence>
<reference evidence="7" key="1">
    <citation type="journal article" date="2023" name="Plant Biotechnol. J.">
        <title>Chromosome-level wild Hevea brasiliensis genome provides new tools for genomic-assisted breeding and valuable loci to elevate rubber yield.</title>
        <authorList>
            <person name="Cheng H."/>
            <person name="Song X."/>
            <person name="Hu Y."/>
            <person name="Wu T."/>
            <person name="Yang Q."/>
            <person name="An Z."/>
            <person name="Feng S."/>
            <person name="Deng Z."/>
            <person name="Wu W."/>
            <person name="Zeng X."/>
            <person name="Tu M."/>
            <person name="Wang X."/>
            <person name="Huang H."/>
        </authorList>
    </citation>
    <scope>NUCLEOTIDE SEQUENCE</scope>
    <source>
        <strain evidence="7">MT/VB/25A 57/8</strain>
    </source>
</reference>
<sequence>MGSLYTWLLNLFLLISVIGLIAFQLMCLTDLEFDYMNPYDSASRINMVILPEYFVQALLCLTFLITGHWFFFLLSLPYLYYNITLYLQRRHLVDVTEIYNQLNREKQRRLFKLGFLVILLVLCIFWFLWTIGEAFE</sequence>
<dbReference type="SMART" id="SM01398">
    <property type="entry name" value="Cornichon"/>
    <property type="match status" value="1"/>
</dbReference>
<keyword evidence="5 6" id="KW-0472">Membrane</keyword>
<keyword evidence="3 6" id="KW-0812">Transmembrane</keyword>
<comment type="caution">
    <text evidence="7">The sequence shown here is derived from an EMBL/GenBank/DDBJ whole genome shotgun (WGS) entry which is preliminary data.</text>
</comment>
<evidence type="ECO:0000256" key="6">
    <source>
        <dbReference type="SAM" id="Phobius"/>
    </source>
</evidence>
<evidence type="ECO:0000313" key="7">
    <source>
        <dbReference type="EMBL" id="KAJ9188441.1"/>
    </source>
</evidence>
<comment type="subcellular location">
    <subcellularLocation>
        <location evidence="1">Membrane</location>
        <topology evidence="1">Multi-pass membrane protein</topology>
    </subcellularLocation>
</comment>
<evidence type="ECO:0000256" key="1">
    <source>
        <dbReference type="ARBA" id="ARBA00004141"/>
    </source>
</evidence>
<evidence type="ECO:0000256" key="3">
    <source>
        <dbReference type="ARBA" id="ARBA00022692"/>
    </source>
</evidence>
<evidence type="ECO:0000313" key="8">
    <source>
        <dbReference type="Proteomes" id="UP001174677"/>
    </source>
</evidence>
<feature type="transmembrane region" description="Helical" evidence="6">
    <location>
        <begin position="7"/>
        <end position="26"/>
    </location>
</feature>
<evidence type="ECO:0000256" key="4">
    <source>
        <dbReference type="ARBA" id="ARBA00022989"/>
    </source>
</evidence>
<feature type="transmembrane region" description="Helical" evidence="6">
    <location>
        <begin position="53"/>
        <end position="81"/>
    </location>
</feature>
<dbReference type="InterPro" id="IPR003377">
    <property type="entry name" value="Cornichon"/>
</dbReference>
<dbReference type="EMBL" id="JARPOI010000002">
    <property type="protein sequence ID" value="KAJ9188441.1"/>
    <property type="molecule type" value="Genomic_DNA"/>
</dbReference>
<dbReference type="Pfam" id="PF03311">
    <property type="entry name" value="Cornichon"/>
    <property type="match status" value="1"/>
</dbReference>
<dbReference type="Proteomes" id="UP001174677">
    <property type="component" value="Chromosome 2"/>
</dbReference>
<evidence type="ECO:0000256" key="2">
    <source>
        <dbReference type="ARBA" id="ARBA00010095"/>
    </source>
</evidence>
<dbReference type="PANTHER" id="PTHR12290">
    <property type="entry name" value="CORNICHON-RELATED"/>
    <property type="match status" value="1"/>
</dbReference>
<feature type="transmembrane region" description="Helical" evidence="6">
    <location>
        <begin position="110"/>
        <end position="129"/>
    </location>
</feature>